<dbReference type="AlphaFoldDB" id="A0A7I4XSN1"/>
<keyword evidence="1" id="KW-1185">Reference proteome</keyword>
<evidence type="ECO:0000313" key="2">
    <source>
        <dbReference type="WBParaSite" id="HCON_00000890-00001"/>
    </source>
</evidence>
<dbReference type="OrthoDB" id="410104at2759"/>
<evidence type="ECO:0000313" key="1">
    <source>
        <dbReference type="Proteomes" id="UP000025227"/>
    </source>
</evidence>
<dbReference type="WBParaSite" id="HCON_00000890-00001">
    <property type="protein sequence ID" value="HCON_00000890-00001"/>
    <property type="gene ID" value="HCON_00000890"/>
</dbReference>
<sequence length="246" mass="27133">MLPANIAVLPKFYMGSAIASSVLDSASQCVERELCCLGNEIPRPPSTGTTSLPLQMNGKIPLYTTSMKNSSGSSNIFTIMLGKQSLQVSKRRLASNILELIRQHGIARATGNHQQTSELAKLCRETIREDLQDRRAAVVDEADEAGKSIRKTRRSFINHKTKMPSLRRPDGTVIALEGQWIRQDECIARSVLPSEIRHAKTSMKNCAAPGSDRIKPEHLKSLPPVIVKTLARLFTPYLSECKVPTS</sequence>
<reference evidence="2" key="1">
    <citation type="submission" date="2020-12" db="UniProtKB">
        <authorList>
            <consortium name="WormBaseParasite"/>
        </authorList>
    </citation>
    <scope>IDENTIFICATION</scope>
    <source>
        <strain evidence="2">MHco3</strain>
    </source>
</reference>
<accession>A0A7I4XSN1</accession>
<proteinExistence type="predicted"/>
<dbReference type="Proteomes" id="UP000025227">
    <property type="component" value="Unplaced"/>
</dbReference>
<name>A0A7I4XSN1_HAECO</name>
<organism evidence="1 2">
    <name type="scientific">Haemonchus contortus</name>
    <name type="common">Barber pole worm</name>
    <dbReference type="NCBI Taxonomy" id="6289"/>
    <lineage>
        <taxon>Eukaryota</taxon>
        <taxon>Metazoa</taxon>
        <taxon>Ecdysozoa</taxon>
        <taxon>Nematoda</taxon>
        <taxon>Chromadorea</taxon>
        <taxon>Rhabditida</taxon>
        <taxon>Rhabditina</taxon>
        <taxon>Rhabditomorpha</taxon>
        <taxon>Strongyloidea</taxon>
        <taxon>Trichostrongylidae</taxon>
        <taxon>Haemonchus</taxon>
    </lineage>
</organism>
<protein>
    <submittedName>
        <fullName evidence="2">Uncharacterized protein</fullName>
    </submittedName>
</protein>